<dbReference type="InterPro" id="IPR006127">
    <property type="entry name" value="ZnuA-like"/>
</dbReference>
<sequence>MRRLSALLAATLLTAAPGLAAPKVVASVVPLHSIVASVMGDAGTPELLLQGSMSEHRAVFTPAQIAMLGNADLVFIVGHGLEAKLAQISGSDAVNGKRFVELSDAPGVRTLPVRQGGAWEAHDHAHEEDGGTEAEGHDHDHAAEGVLAFDPHVWLDPDNAKAMARQVADDLSKADPANAAAYAANAQAFATRIDTASAGIAAELAPVKDKPFIVFHDAYQYFEKHFGLSGAGSISDVSAQAPSAERLAEVRNKIIAVKAACVFREPQFDGKVVAAVTEGTGAREGVLDPLGAGLTPGPDAYQQLLANLSTALKDCLGS</sequence>
<dbReference type="RefSeq" id="WP_111196185.1">
    <property type="nucleotide sequence ID" value="NZ_QKVK01000001.1"/>
</dbReference>
<keyword evidence="4 6" id="KW-0732">Signal</keyword>
<keyword evidence="5" id="KW-0862">Zinc</keyword>
<proteinExistence type="inferred from homology"/>
<dbReference type="PANTHER" id="PTHR42953">
    <property type="entry name" value="HIGH-AFFINITY ZINC UPTAKE SYSTEM PROTEIN ZNUA-RELATED"/>
    <property type="match status" value="1"/>
</dbReference>
<name>A0A2W2BT44_9HYPH</name>
<comment type="caution">
    <text evidence="7">The sequence shown here is derived from an EMBL/GenBank/DDBJ whole genome shotgun (WGS) entry which is preliminary data.</text>
</comment>
<evidence type="ECO:0000256" key="3">
    <source>
        <dbReference type="ARBA" id="ARBA00022448"/>
    </source>
</evidence>
<dbReference type="Pfam" id="PF01297">
    <property type="entry name" value="ZnuA"/>
    <property type="match status" value="1"/>
</dbReference>
<dbReference type="EMBL" id="QKVK01000001">
    <property type="protein sequence ID" value="PZF78857.1"/>
    <property type="molecule type" value="Genomic_DNA"/>
</dbReference>
<evidence type="ECO:0000256" key="4">
    <source>
        <dbReference type="ARBA" id="ARBA00022729"/>
    </source>
</evidence>
<dbReference type="PANTHER" id="PTHR42953:SF3">
    <property type="entry name" value="HIGH-AFFINITY ZINC UPTAKE SYSTEM PROTEIN ZNUA"/>
    <property type="match status" value="1"/>
</dbReference>
<evidence type="ECO:0000313" key="7">
    <source>
        <dbReference type="EMBL" id="PZF78857.1"/>
    </source>
</evidence>
<dbReference type="InterPro" id="IPR050492">
    <property type="entry name" value="Bact_metal-bind_prot9"/>
</dbReference>
<dbReference type="GO" id="GO:0046872">
    <property type="term" value="F:metal ion binding"/>
    <property type="evidence" value="ECO:0007669"/>
    <property type="project" value="InterPro"/>
</dbReference>
<keyword evidence="3" id="KW-0813">Transport</keyword>
<dbReference type="GO" id="GO:0006829">
    <property type="term" value="P:zinc ion transport"/>
    <property type="evidence" value="ECO:0007669"/>
    <property type="project" value="UniProtKB-KW"/>
</dbReference>
<evidence type="ECO:0000256" key="2">
    <source>
        <dbReference type="ARBA" id="ARBA00015915"/>
    </source>
</evidence>
<gene>
    <name evidence="7" type="ORF">DK847_03440</name>
</gene>
<keyword evidence="8" id="KW-1185">Reference proteome</keyword>
<keyword evidence="5" id="KW-0864">Zinc transport</keyword>
<keyword evidence="5" id="KW-0406">Ion transport</keyword>
<dbReference type="Proteomes" id="UP000248795">
    <property type="component" value="Unassembled WGS sequence"/>
</dbReference>
<dbReference type="Gene3D" id="3.40.50.1980">
    <property type="entry name" value="Nitrogenase molybdenum iron protein domain"/>
    <property type="match status" value="2"/>
</dbReference>
<feature type="chain" id="PRO_5016097420" description="High-affinity zinc uptake system protein ZnuA" evidence="6">
    <location>
        <begin position="21"/>
        <end position="318"/>
    </location>
</feature>
<evidence type="ECO:0000256" key="5">
    <source>
        <dbReference type="ARBA" id="ARBA00022906"/>
    </source>
</evidence>
<organism evidence="7 8">
    <name type="scientific">Aestuariivirga litoralis</name>
    <dbReference type="NCBI Taxonomy" id="2650924"/>
    <lineage>
        <taxon>Bacteria</taxon>
        <taxon>Pseudomonadati</taxon>
        <taxon>Pseudomonadota</taxon>
        <taxon>Alphaproteobacteria</taxon>
        <taxon>Hyphomicrobiales</taxon>
        <taxon>Aestuariivirgaceae</taxon>
        <taxon>Aestuariivirga</taxon>
    </lineage>
</organism>
<comment type="similarity">
    <text evidence="1">Belongs to the bacterial solute-binding protein 9 family.</text>
</comment>
<reference evidence="8" key="1">
    <citation type="submission" date="2018-06" db="EMBL/GenBank/DDBJ databases">
        <title>Aestuariibacter litoralis strain KCTC 52945T.</title>
        <authorList>
            <person name="Li X."/>
            <person name="Salam N."/>
            <person name="Li J.-L."/>
            <person name="Chen Y.-M."/>
            <person name="Yang Z.-W."/>
            <person name="Zhang L.-Y."/>
            <person name="Han M.-X."/>
            <person name="Xiao M."/>
            <person name="Li W.-J."/>
        </authorList>
    </citation>
    <scope>NUCLEOTIDE SEQUENCE [LARGE SCALE GENOMIC DNA]</scope>
    <source>
        <strain evidence="8">KCTC 52945</strain>
    </source>
</reference>
<protein>
    <recommendedName>
        <fullName evidence="2">High-affinity zinc uptake system protein ZnuA</fullName>
    </recommendedName>
</protein>
<evidence type="ECO:0000256" key="6">
    <source>
        <dbReference type="SAM" id="SignalP"/>
    </source>
</evidence>
<evidence type="ECO:0000313" key="8">
    <source>
        <dbReference type="Proteomes" id="UP000248795"/>
    </source>
</evidence>
<dbReference type="SUPFAM" id="SSF53807">
    <property type="entry name" value="Helical backbone' metal receptor"/>
    <property type="match status" value="1"/>
</dbReference>
<dbReference type="AlphaFoldDB" id="A0A2W2BT44"/>
<feature type="signal peptide" evidence="6">
    <location>
        <begin position="1"/>
        <end position="20"/>
    </location>
</feature>
<evidence type="ECO:0000256" key="1">
    <source>
        <dbReference type="ARBA" id="ARBA00011028"/>
    </source>
</evidence>
<accession>A0A2W2BT44</accession>